<dbReference type="EMBL" id="LNSV01000150">
    <property type="protein sequence ID" value="KUH35364.1"/>
    <property type="molecule type" value="Genomic_DNA"/>
</dbReference>
<dbReference type="AlphaFoldDB" id="A0A100Y0E7"/>
<sequence>METDPTWHCTKYFDHKGSKNVFFKTCNVINAANYAQTVLVVQNKASVTINIEGEITTNFGGHVDCAPSPLGAGATRGCYGPSKYVGPAAIVGNNARLNFNGIDEWLDEAMKRQG</sequence>
<evidence type="ECO:0000313" key="1">
    <source>
        <dbReference type="EMBL" id="KUH35364.1"/>
    </source>
</evidence>
<keyword evidence="2" id="KW-1185">Reference proteome</keyword>
<accession>A0A100Y0E7</accession>
<gene>
    <name evidence="1" type="ORF">ATE80_29605</name>
</gene>
<protein>
    <submittedName>
        <fullName evidence="1">Uncharacterized protein</fullName>
    </submittedName>
</protein>
<name>A0A100Y0E7_9ACTN</name>
<dbReference type="Proteomes" id="UP000054011">
    <property type="component" value="Unassembled WGS sequence"/>
</dbReference>
<comment type="caution">
    <text evidence="1">The sequence shown here is derived from an EMBL/GenBank/DDBJ whole genome shotgun (WGS) entry which is preliminary data.</text>
</comment>
<evidence type="ECO:0000313" key="2">
    <source>
        <dbReference type="Proteomes" id="UP000054011"/>
    </source>
</evidence>
<reference evidence="1 2" key="1">
    <citation type="submission" date="2015-11" db="EMBL/GenBank/DDBJ databases">
        <title>Genome-wide analysis reveals the secondary metabolome in Streptomyces kanasensis ZX01.</title>
        <authorList>
            <person name="Zhang G."/>
            <person name="Han L."/>
            <person name="Feng J."/>
            <person name="Zhang X."/>
        </authorList>
    </citation>
    <scope>NUCLEOTIDE SEQUENCE [LARGE SCALE GENOMIC DNA]</scope>
    <source>
        <strain evidence="1 2">ZX01</strain>
    </source>
</reference>
<dbReference type="OrthoDB" id="4330743at2"/>
<dbReference type="RefSeq" id="WP_058945342.1">
    <property type="nucleotide sequence ID" value="NZ_LNSV01000150.1"/>
</dbReference>
<proteinExistence type="predicted"/>
<organism evidence="1 2">
    <name type="scientific">Streptomyces kanasensis</name>
    <dbReference type="NCBI Taxonomy" id="936756"/>
    <lineage>
        <taxon>Bacteria</taxon>
        <taxon>Bacillati</taxon>
        <taxon>Actinomycetota</taxon>
        <taxon>Actinomycetes</taxon>
        <taxon>Kitasatosporales</taxon>
        <taxon>Streptomycetaceae</taxon>
        <taxon>Streptomyces</taxon>
    </lineage>
</organism>